<sequence length="275" mass="31612">MRCCDAIDIIDGVLSFLCSQVEIERLDINLIIGMLSRIIFFIIMIADRDLRTYTLKEFFSQVGAWAIFHIYIFGFERKYFFQGQSNTKIREYVSKIMDILQQVIGVLYLSFNYESDLELAALIIFSINLGLGVIELIKSFILNNHIKNYSKEGGLLEFFIGSFLGILGVCIFLIISAEKYWEEISEESNRVIPLILTLIGQFILLFIAFLLSCADYSKRSQDCTKSILGFLYGLTFGVFSIFYGYLLGVYLFFYMIYICITHTPPPKQVKPVADI</sequence>
<accession>A0A8S1QXI8</accession>
<proteinExistence type="predicted"/>
<reference evidence="2" key="1">
    <citation type="submission" date="2021-01" db="EMBL/GenBank/DDBJ databases">
        <authorList>
            <consortium name="Genoscope - CEA"/>
            <person name="William W."/>
        </authorList>
    </citation>
    <scope>NUCLEOTIDE SEQUENCE</scope>
</reference>
<keyword evidence="1" id="KW-1133">Transmembrane helix</keyword>
<dbReference type="Proteomes" id="UP000692954">
    <property type="component" value="Unassembled WGS sequence"/>
</dbReference>
<gene>
    <name evidence="2" type="ORF">PSON_ATCC_30995.1.T1220208</name>
</gene>
<dbReference type="EMBL" id="CAJJDN010000122">
    <property type="protein sequence ID" value="CAD8119802.1"/>
    <property type="molecule type" value="Genomic_DNA"/>
</dbReference>
<dbReference type="AlphaFoldDB" id="A0A8S1QXI8"/>
<name>A0A8S1QXI8_9CILI</name>
<protein>
    <submittedName>
        <fullName evidence="2">Uncharacterized protein</fullName>
    </submittedName>
</protein>
<evidence type="ECO:0000256" key="1">
    <source>
        <dbReference type="SAM" id="Phobius"/>
    </source>
</evidence>
<feature type="transmembrane region" description="Helical" evidence="1">
    <location>
        <begin position="58"/>
        <end position="75"/>
    </location>
</feature>
<organism evidence="2 3">
    <name type="scientific">Paramecium sonneborni</name>
    <dbReference type="NCBI Taxonomy" id="65129"/>
    <lineage>
        <taxon>Eukaryota</taxon>
        <taxon>Sar</taxon>
        <taxon>Alveolata</taxon>
        <taxon>Ciliophora</taxon>
        <taxon>Intramacronucleata</taxon>
        <taxon>Oligohymenophorea</taxon>
        <taxon>Peniculida</taxon>
        <taxon>Parameciidae</taxon>
        <taxon>Paramecium</taxon>
    </lineage>
</organism>
<comment type="caution">
    <text evidence="2">The sequence shown here is derived from an EMBL/GenBank/DDBJ whole genome shotgun (WGS) entry which is preliminary data.</text>
</comment>
<evidence type="ECO:0000313" key="2">
    <source>
        <dbReference type="EMBL" id="CAD8119802.1"/>
    </source>
</evidence>
<evidence type="ECO:0000313" key="3">
    <source>
        <dbReference type="Proteomes" id="UP000692954"/>
    </source>
</evidence>
<feature type="transmembrane region" description="Helical" evidence="1">
    <location>
        <begin position="195"/>
        <end position="217"/>
    </location>
</feature>
<feature type="transmembrane region" description="Helical" evidence="1">
    <location>
        <begin position="154"/>
        <end position="175"/>
    </location>
</feature>
<feature type="transmembrane region" description="Helical" evidence="1">
    <location>
        <begin position="119"/>
        <end position="142"/>
    </location>
</feature>
<keyword evidence="1" id="KW-0812">Transmembrane</keyword>
<feature type="transmembrane region" description="Helical" evidence="1">
    <location>
        <begin position="229"/>
        <end position="257"/>
    </location>
</feature>
<keyword evidence="3" id="KW-1185">Reference proteome</keyword>
<keyword evidence="1" id="KW-0472">Membrane</keyword>